<dbReference type="AlphaFoldDB" id="A0A369W3T8"/>
<comment type="caution">
    <text evidence="2">The sequence shown here is derived from an EMBL/GenBank/DDBJ whole genome shotgun (WGS) entry which is preliminary data.</text>
</comment>
<protein>
    <submittedName>
        <fullName evidence="2">Uncharacterized protein</fullName>
    </submittedName>
</protein>
<dbReference type="RefSeq" id="WP_147276103.1">
    <property type="nucleotide sequence ID" value="NZ_QQNH01000028.1"/>
</dbReference>
<name>A0A369W3T8_9HYPH</name>
<keyword evidence="1" id="KW-0732">Signal</keyword>
<keyword evidence="3" id="KW-1185">Reference proteome</keyword>
<reference evidence="3" key="1">
    <citation type="submission" date="2018-07" db="EMBL/GenBank/DDBJ databases">
        <authorList>
            <person name="Liu B.-T."/>
            <person name="Du Z."/>
        </authorList>
    </citation>
    <scope>NUCLEOTIDE SEQUENCE [LARGE SCALE GENOMIC DNA]</scope>
    <source>
        <strain evidence="3">XYN52</strain>
    </source>
</reference>
<organism evidence="2 3">
    <name type="scientific">Pelagibacterium lacus</name>
    <dbReference type="NCBI Taxonomy" id="2282655"/>
    <lineage>
        <taxon>Bacteria</taxon>
        <taxon>Pseudomonadati</taxon>
        <taxon>Pseudomonadota</taxon>
        <taxon>Alphaproteobacteria</taxon>
        <taxon>Hyphomicrobiales</taxon>
        <taxon>Devosiaceae</taxon>
        <taxon>Pelagibacterium</taxon>
    </lineage>
</organism>
<feature type="chain" id="PRO_5016678434" evidence="1">
    <location>
        <begin position="24"/>
        <end position="168"/>
    </location>
</feature>
<feature type="signal peptide" evidence="1">
    <location>
        <begin position="1"/>
        <end position="23"/>
    </location>
</feature>
<dbReference type="Proteomes" id="UP000253759">
    <property type="component" value="Unassembled WGS sequence"/>
</dbReference>
<proteinExistence type="predicted"/>
<evidence type="ECO:0000256" key="1">
    <source>
        <dbReference type="SAM" id="SignalP"/>
    </source>
</evidence>
<gene>
    <name evidence="2" type="ORF">DVH29_14100</name>
</gene>
<evidence type="ECO:0000313" key="2">
    <source>
        <dbReference type="EMBL" id="RDE07932.1"/>
    </source>
</evidence>
<evidence type="ECO:0000313" key="3">
    <source>
        <dbReference type="Proteomes" id="UP000253759"/>
    </source>
</evidence>
<accession>A0A369W3T8</accession>
<dbReference type="EMBL" id="QQNH01000028">
    <property type="protein sequence ID" value="RDE07932.1"/>
    <property type="molecule type" value="Genomic_DNA"/>
</dbReference>
<sequence>MRSKLASRATVLAGLLLAGPAIAGEWLFSSGDESGTAYIQGESGLYALLCYPGDNHWTALLAVPLSETSETIADEAETTTIMLQTDALAYGLLAEAVISTQQPDAIGFVAGVAQSWVDEILQSEESFIVGIAKDENAANAGDLALVSEFPATGHAQAIESARSHCGMS</sequence>